<sequence length="163" mass="18031">MGTKKMKKTVAVIIATATVCGMTAGCTPKEEKIEVNASTSPYEDMVDYFEQEGFILEDCEPVDINETTGYLTDNTNGEFTETKVADKAYDYDGLWLFWWDLENKTDLYGNYESMATNQGTIVLAGGAAVLETEAANGAYAIAFSEDYEKKQDAVKAFETLKNE</sequence>
<evidence type="ECO:0000313" key="2">
    <source>
        <dbReference type="Proteomes" id="UP000095727"/>
    </source>
</evidence>
<dbReference type="RefSeq" id="WP_055158327.1">
    <property type="nucleotide sequence ID" value="NZ_CYXR01000029.1"/>
</dbReference>
<organism evidence="1 2">
    <name type="scientific">Coprococcus comes</name>
    <dbReference type="NCBI Taxonomy" id="410072"/>
    <lineage>
        <taxon>Bacteria</taxon>
        <taxon>Bacillati</taxon>
        <taxon>Bacillota</taxon>
        <taxon>Clostridia</taxon>
        <taxon>Lachnospirales</taxon>
        <taxon>Lachnospiraceae</taxon>
        <taxon>Coprococcus</taxon>
    </lineage>
</organism>
<accession>A0A173UIA3</accession>
<dbReference type="AlphaFoldDB" id="A0A173UIA3"/>
<evidence type="ECO:0000313" key="1">
    <source>
        <dbReference type="EMBL" id="CUN14096.1"/>
    </source>
</evidence>
<protein>
    <recommendedName>
        <fullName evidence="3">Lipoprotein</fullName>
    </recommendedName>
</protein>
<dbReference type="PROSITE" id="PS51257">
    <property type="entry name" value="PROKAR_LIPOPROTEIN"/>
    <property type="match status" value="1"/>
</dbReference>
<name>A0A173UIA3_9FIRM</name>
<proteinExistence type="predicted"/>
<dbReference type="Proteomes" id="UP000095727">
    <property type="component" value="Unassembled WGS sequence"/>
</dbReference>
<evidence type="ECO:0008006" key="3">
    <source>
        <dbReference type="Google" id="ProtNLM"/>
    </source>
</evidence>
<gene>
    <name evidence="1" type="ORF">ERS852574_02962</name>
</gene>
<dbReference type="EMBL" id="CYXR01000029">
    <property type="protein sequence ID" value="CUN14096.1"/>
    <property type="molecule type" value="Genomic_DNA"/>
</dbReference>
<reference evidence="1 2" key="1">
    <citation type="submission" date="2015-09" db="EMBL/GenBank/DDBJ databases">
        <authorList>
            <consortium name="Pathogen Informatics"/>
        </authorList>
    </citation>
    <scope>NUCLEOTIDE SEQUENCE [LARGE SCALE GENOMIC DNA]</scope>
    <source>
        <strain evidence="1 2">2789STDY5834962</strain>
    </source>
</reference>